<dbReference type="AlphaFoldDB" id="A0A1G2K8C9"/>
<protein>
    <recommendedName>
        <fullName evidence="4">ABC transporter domain-containing protein</fullName>
    </recommendedName>
</protein>
<sequence>MDPIIKGENLEIVYNLGKSNEYRALRSVSAEIFPEEYIILFGPSGCGKSTLLYCFLGTLPNTYGKLLVKGEDPYTYDAEQLVQFQQRTMGIIYQAFYLIPSLSVLDNVALPLIFAGVSKLDREKRAFGLLKRFGVEKQAYKLPASLSGGQQQRIAVSRALVNDPEILLADEPVGNLDSISTKHVMDMLDDINKKEKKTIILVTHDAKYLPYAHRVFYMKDGGLEREVPNPEKPQIKAVEPGKTIVTEIETLARMYPYSSVDELRVKSIINFLTQSLNFDQLERLEKTVEMVMMGNIDELNFQKILNMRVDEGGIGLRLPEARKMTEKLHNILEQSFDVKRYRKGVTSEGLRPEFDVFIRRLRTDLLDQFEGQVVPIQLTRLEKAISDRVSGLIKKEDFQTYIGASISNGGAGFPARTARNFTLYLEKLIAQGTRI</sequence>
<dbReference type="SUPFAM" id="SSF52540">
    <property type="entry name" value="P-loop containing nucleoside triphosphate hydrolases"/>
    <property type="match status" value="1"/>
</dbReference>
<dbReference type="Proteomes" id="UP000177152">
    <property type="component" value="Unassembled WGS sequence"/>
</dbReference>
<organism evidence="5 6">
    <name type="scientific">Candidatus Sungbacteria bacterium RIFCSPHIGHO2_01_FULL_47_32</name>
    <dbReference type="NCBI Taxonomy" id="1802264"/>
    <lineage>
        <taxon>Bacteria</taxon>
        <taxon>Candidatus Sungiibacteriota</taxon>
    </lineage>
</organism>
<dbReference type="CDD" id="cd03255">
    <property type="entry name" value="ABC_MJ0796_LolCDE_FtsE"/>
    <property type="match status" value="1"/>
</dbReference>
<evidence type="ECO:0000256" key="3">
    <source>
        <dbReference type="ARBA" id="ARBA00022840"/>
    </source>
</evidence>
<dbReference type="InterPro" id="IPR003593">
    <property type="entry name" value="AAA+_ATPase"/>
</dbReference>
<evidence type="ECO:0000313" key="5">
    <source>
        <dbReference type="EMBL" id="OGZ94740.1"/>
    </source>
</evidence>
<dbReference type="PANTHER" id="PTHR24220:SF692">
    <property type="entry name" value="ABC TRANSPORTER DOMAIN-CONTAINING PROTEIN"/>
    <property type="match status" value="1"/>
</dbReference>
<keyword evidence="3" id="KW-0067">ATP-binding</keyword>
<name>A0A1G2K8C9_9BACT</name>
<feature type="domain" description="ABC transporter" evidence="4">
    <location>
        <begin position="5"/>
        <end position="245"/>
    </location>
</feature>
<dbReference type="InterPro" id="IPR015854">
    <property type="entry name" value="ABC_transpr_LolD-like"/>
</dbReference>
<dbReference type="PROSITE" id="PS00211">
    <property type="entry name" value="ABC_TRANSPORTER_1"/>
    <property type="match status" value="1"/>
</dbReference>
<gene>
    <name evidence="5" type="ORF">A2633_03450</name>
</gene>
<keyword evidence="2" id="KW-0547">Nucleotide-binding</keyword>
<dbReference type="InterPro" id="IPR017911">
    <property type="entry name" value="MacB-like_ATP-bd"/>
</dbReference>
<dbReference type="GO" id="GO:0005886">
    <property type="term" value="C:plasma membrane"/>
    <property type="evidence" value="ECO:0007669"/>
    <property type="project" value="TreeGrafter"/>
</dbReference>
<dbReference type="GO" id="GO:0016887">
    <property type="term" value="F:ATP hydrolysis activity"/>
    <property type="evidence" value="ECO:0007669"/>
    <property type="project" value="InterPro"/>
</dbReference>
<dbReference type="Gene3D" id="3.40.50.300">
    <property type="entry name" value="P-loop containing nucleotide triphosphate hydrolases"/>
    <property type="match status" value="1"/>
</dbReference>
<dbReference type="InterPro" id="IPR027417">
    <property type="entry name" value="P-loop_NTPase"/>
</dbReference>
<dbReference type="EMBL" id="MHQC01000029">
    <property type="protein sequence ID" value="OGZ94740.1"/>
    <property type="molecule type" value="Genomic_DNA"/>
</dbReference>
<evidence type="ECO:0000259" key="4">
    <source>
        <dbReference type="PROSITE" id="PS50893"/>
    </source>
</evidence>
<dbReference type="InterPro" id="IPR017871">
    <property type="entry name" value="ABC_transporter-like_CS"/>
</dbReference>
<evidence type="ECO:0000256" key="2">
    <source>
        <dbReference type="ARBA" id="ARBA00022741"/>
    </source>
</evidence>
<dbReference type="GO" id="GO:0022857">
    <property type="term" value="F:transmembrane transporter activity"/>
    <property type="evidence" value="ECO:0007669"/>
    <property type="project" value="TreeGrafter"/>
</dbReference>
<comment type="caution">
    <text evidence="5">The sequence shown here is derived from an EMBL/GenBank/DDBJ whole genome shotgun (WGS) entry which is preliminary data.</text>
</comment>
<reference evidence="5 6" key="1">
    <citation type="journal article" date="2016" name="Nat. Commun.">
        <title>Thousands of microbial genomes shed light on interconnected biogeochemical processes in an aquifer system.</title>
        <authorList>
            <person name="Anantharaman K."/>
            <person name="Brown C.T."/>
            <person name="Hug L.A."/>
            <person name="Sharon I."/>
            <person name="Castelle C.J."/>
            <person name="Probst A.J."/>
            <person name="Thomas B.C."/>
            <person name="Singh A."/>
            <person name="Wilkins M.J."/>
            <person name="Karaoz U."/>
            <person name="Brodie E.L."/>
            <person name="Williams K.H."/>
            <person name="Hubbard S.S."/>
            <person name="Banfield J.F."/>
        </authorList>
    </citation>
    <scope>NUCLEOTIDE SEQUENCE [LARGE SCALE GENOMIC DNA]</scope>
</reference>
<dbReference type="PANTHER" id="PTHR24220">
    <property type="entry name" value="IMPORT ATP-BINDING PROTEIN"/>
    <property type="match status" value="1"/>
</dbReference>
<dbReference type="PROSITE" id="PS50893">
    <property type="entry name" value="ABC_TRANSPORTER_2"/>
    <property type="match status" value="1"/>
</dbReference>
<dbReference type="Pfam" id="PF00005">
    <property type="entry name" value="ABC_tran"/>
    <property type="match status" value="1"/>
</dbReference>
<evidence type="ECO:0000313" key="6">
    <source>
        <dbReference type="Proteomes" id="UP000177152"/>
    </source>
</evidence>
<dbReference type="GO" id="GO:0005524">
    <property type="term" value="F:ATP binding"/>
    <property type="evidence" value="ECO:0007669"/>
    <property type="project" value="UniProtKB-KW"/>
</dbReference>
<dbReference type="InterPro" id="IPR003439">
    <property type="entry name" value="ABC_transporter-like_ATP-bd"/>
</dbReference>
<proteinExistence type="predicted"/>
<accession>A0A1G2K8C9</accession>
<dbReference type="SMART" id="SM00382">
    <property type="entry name" value="AAA"/>
    <property type="match status" value="1"/>
</dbReference>
<keyword evidence="1" id="KW-0813">Transport</keyword>
<evidence type="ECO:0000256" key="1">
    <source>
        <dbReference type="ARBA" id="ARBA00022448"/>
    </source>
</evidence>